<reference evidence="1" key="1">
    <citation type="submission" date="2020-10" db="EMBL/GenBank/DDBJ databases">
        <title>The Whole-Genome Sequence of Metschnikowia persimmonesis, a Novel Endophytic Yeast Species Isolated from Medicinal Plant Diospyros kaki Thumb.</title>
        <authorList>
            <person name="Rahmat E."/>
            <person name="Kang Y."/>
        </authorList>
    </citation>
    <scope>NUCLEOTIDE SEQUENCE</scope>
    <source>
        <strain evidence="1">KIOM G15050</strain>
    </source>
</reference>
<dbReference type="Proteomes" id="UP000649328">
    <property type="component" value="Unassembled WGS sequence"/>
</dbReference>
<dbReference type="AlphaFoldDB" id="A0A8H7LCF0"/>
<evidence type="ECO:0000313" key="1">
    <source>
        <dbReference type="EMBL" id="KAF8004976.1"/>
    </source>
</evidence>
<sequence length="214" mass="24607">MHVINDLKEIADDETHSHRLVHLMVLQKVLLRGKSFGVSRDLYAPLLARFPPRFNLQVAFFLLLKLQYSQKEVEGDVESESLERELIENWLAFLIPDILRGPFTFKVYHQTFTCKEDVARSLQNHRLACGYKYVSPPPIRPKIEPCRKQKVARALLLEEVLNSTTENVVQRKIGEPDGESFTFMSRKKPKASLIFSRDASWKPAPFGVLPSSND</sequence>
<accession>A0A8H7LCF0</accession>
<proteinExistence type="predicted"/>
<evidence type="ECO:0000313" key="2">
    <source>
        <dbReference type="Proteomes" id="UP000649328"/>
    </source>
</evidence>
<protein>
    <submittedName>
        <fullName evidence="1">Uncharacterized protein</fullName>
    </submittedName>
</protein>
<comment type="caution">
    <text evidence="1">The sequence shown here is derived from an EMBL/GenBank/DDBJ whole genome shotgun (WGS) entry which is preliminary data.</text>
</comment>
<name>A0A8H7LCF0_9ASCO</name>
<dbReference type="OrthoDB" id="10263222at2759"/>
<gene>
    <name evidence="1" type="ORF">HF325_000433</name>
</gene>
<organism evidence="1 2">
    <name type="scientific">Metschnikowia pulcherrima</name>
    <dbReference type="NCBI Taxonomy" id="27326"/>
    <lineage>
        <taxon>Eukaryota</taxon>
        <taxon>Fungi</taxon>
        <taxon>Dikarya</taxon>
        <taxon>Ascomycota</taxon>
        <taxon>Saccharomycotina</taxon>
        <taxon>Pichiomycetes</taxon>
        <taxon>Metschnikowiaceae</taxon>
        <taxon>Metschnikowia</taxon>
    </lineage>
</organism>
<dbReference type="EMBL" id="JACBPP010000001">
    <property type="protein sequence ID" value="KAF8004976.1"/>
    <property type="molecule type" value="Genomic_DNA"/>
</dbReference>
<keyword evidence="2" id="KW-1185">Reference proteome</keyword>